<gene>
    <name evidence="2" type="ORF">CEUTPL_LOCUS2690</name>
</gene>
<dbReference type="PROSITE" id="PS51257">
    <property type="entry name" value="PROKAR_LIPOPROTEIN"/>
    <property type="match status" value="1"/>
</dbReference>
<feature type="signal peptide" evidence="1">
    <location>
        <begin position="1"/>
        <end position="18"/>
    </location>
</feature>
<evidence type="ECO:0000256" key="1">
    <source>
        <dbReference type="SAM" id="SignalP"/>
    </source>
</evidence>
<accession>A0A9N9MG87</accession>
<reference evidence="2" key="1">
    <citation type="submission" date="2022-01" db="EMBL/GenBank/DDBJ databases">
        <authorList>
            <person name="King R."/>
        </authorList>
    </citation>
    <scope>NUCLEOTIDE SEQUENCE</scope>
</reference>
<name>A0A9N9MG87_9CUCU</name>
<evidence type="ECO:0000313" key="2">
    <source>
        <dbReference type="EMBL" id="CAG9761999.1"/>
    </source>
</evidence>
<proteinExistence type="predicted"/>
<dbReference type="AlphaFoldDB" id="A0A9N9MG87"/>
<feature type="chain" id="PRO_5040439580" evidence="1">
    <location>
        <begin position="19"/>
        <end position="94"/>
    </location>
</feature>
<keyword evidence="1" id="KW-0732">Signal</keyword>
<dbReference type="OrthoDB" id="6510765at2759"/>
<dbReference type="EMBL" id="OU892287">
    <property type="protein sequence ID" value="CAG9761999.1"/>
    <property type="molecule type" value="Genomic_DNA"/>
</dbReference>
<sequence length="94" mass="11320">MATKTLIILVLVVACVYAVHEYKTHDYYAHPKYEFKYGVDDPHTHDLKERAEKRDGHTVEQEYGWHEKDREVKLKKLDEHAQQVKIEIQHHHHH</sequence>
<dbReference type="Proteomes" id="UP001152799">
    <property type="component" value="Chromosome 11"/>
</dbReference>
<protein>
    <submittedName>
        <fullName evidence="2">Uncharacterized protein</fullName>
    </submittedName>
</protein>
<keyword evidence="3" id="KW-1185">Reference proteome</keyword>
<evidence type="ECO:0000313" key="3">
    <source>
        <dbReference type="Proteomes" id="UP001152799"/>
    </source>
</evidence>
<organism evidence="2 3">
    <name type="scientific">Ceutorhynchus assimilis</name>
    <name type="common">cabbage seed weevil</name>
    <dbReference type="NCBI Taxonomy" id="467358"/>
    <lineage>
        <taxon>Eukaryota</taxon>
        <taxon>Metazoa</taxon>
        <taxon>Ecdysozoa</taxon>
        <taxon>Arthropoda</taxon>
        <taxon>Hexapoda</taxon>
        <taxon>Insecta</taxon>
        <taxon>Pterygota</taxon>
        <taxon>Neoptera</taxon>
        <taxon>Endopterygota</taxon>
        <taxon>Coleoptera</taxon>
        <taxon>Polyphaga</taxon>
        <taxon>Cucujiformia</taxon>
        <taxon>Curculionidae</taxon>
        <taxon>Ceutorhynchinae</taxon>
        <taxon>Ceutorhynchus</taxon>
    </lineage>
</organism>